<comment type="caution">
    <text evidence="2">The sequence shown here is derived from an EMBL/GenBank/DDBJ whole genome shotgun (WGS) entry which is preliminary data.</text>
</comment>
<evidence type="ECO:0000313" key="3">
    <source>
        <dbReference type="Proteomes" id="UP000264310"/>
    </source>
</evidence>
<reference evidence="2 3" key="1">
    <citation type="submission" date="2018-08" db="EMBL/GenBank/DDBJ databases">
        <title>Fulvimarina sp. 85, whole genome shotgun sequence.</title>
        <authorList>
            <person name="Tuo L."/>
        </authorList>
    </citation>
    <scope>NUCLEOTIDE SEQUENCE [LARGE SCALE GENOMIC DNA]</scope>
    <source>
        <strain evidence="2 3">85</strain>
    </source>
</reference>
<dbReference type="RefSeq" id="WP_147307921.1">
    <property type="nucleotide sequence ID" value="NZ_QURL01000004.1"/>
</dbReference>
<feature type="compositionally biased region" description="Pro residues" evidence="1">
    <location>
        <begin position="100"/>
        <end position="112"/>
    </location>
</feature>
<protein>
    <recommendedName>
        <fullName evidence="4">DUF2946 domain-containing protein</fullName>
    </recommendedName>
</protein>
<gene>
    <name evidence="2" type="ORF">DYI37_11830</name>
</gene>
<accession>A0A371X387</accession>
<evidence type="ECO:0008006" key="4">
    <source>
        <dbReference type="Google" id="ProtNLM"/>
    </source>
</evidence>
<name>A0A371X387_9HYPH</name>
<evidence type="ECO:0000313" key="2">
    <source>
        <dbReference type="EMBL" id="RFC63682.1"/>
    </source>
</evidence>
<keyword evidence="3" id="KW-1185">Reference proteome</keyword>
<dbReference type="Proteomes" id="UP000264310">
    <property type="component" value="Unassembled WGS sequence"/>
</dbReference>
<organism evidence="2 3">
    <name type="scientific">Fulvimarina endophytica</name>
    <dbReference type="NCBI Taxonomy" id="2293836"/>
    <lineage>
        <taxon>Bacteria</taxon>
        <taxon>Pseudomonadati</taxon>
        <taxon>Pseudomonadota</taxon>
        <taxon>Alphaproteobacteria</taxon>
        <taxon>Hyphomicrobiales</taxon>
        <taxon>Aurantimonadaceae</taxon>
        <taxon>Fulvimarina</taxon>
    </lineage>
</organism>
<dbReference type="EMBL" id="QURL01000004">
    <property type="protein sequence ID" value="RFC63682.1"/>
    <property type="molecule type" value="Genomic_DNA"/>
</dbReference>
<proteinExistence type="predicted"/>
<sequence>METTGRAEVKDLALIAFILFIALGWTSGAFAIEAPHPAEHSHSAQADDCSDALSICGDCRMNLCHPAIGPDDVPDASRDLRGERFVPPMQRRAGIEPAILDPPPRPPLLRSS</sequence>
<evidence type="ECO:0000256" key="1">
    <source>
        <dbReference type="SAM" id="MobiDB-lite"/>
    </source>
</evidence>
<feature type="region of interest" description="Disordered" evidence="1">
    <location>
        <begin position="91"/>
        <end position="112"/>
    </location>
</feature>
<dbReference type="AlphaFoldDB" id="A0A371X387"/>